<proteinExistence type="predicted"/>
<dbReference type="PANTHER" id="PTHR33115:SF22">
    <property type="entry name" value="OS12G0449900 PROTEIN"/>
    <property type="match status" value="1"/>
</dbReference>
<dbReference type="EMBL" id="BQKI01000086">
    <property type="protein sequence ID" value="GJN34832.1"/>
    <property type="molecule type" value="Genomic_DNA"/>
</dbReference>
<keyword evidence="2" id="KW-1185">Reference proteome</keyword>
<gene>
    <name evidence="1" type="primary">gb23531</name>
    <name evidence="1" type="ORF">PR202_gb23531</name>
</gene>
<organism evidence="1 2">
    <name type="scientific">Eleusine coracana subsp. coracana</name>
    <dbReference type="NCBI Taxonomy" id="191504"/>
    <lineage>
        <taxon>Eukaryota</taxon>
        <taxon>Viridiplantae</taxon>
        <taxon>Streptophyta</taxon>
        <taxon>Embryophyta</taxon>
        <taxon>Tracheophyta</taxon>
        <taxon>Spermatophyta</taxon>
        <taxon>Magnoliopsida</taxon>
        <taxon>Liliopsida</taxon>
        <taxon>Poales</taxon>
        <taxon>Poaceae</taxon>
        <taxon>PACMAD clade</taxon>
        <taxon>Chloridoideae</taxon>
        <taxon>Cynodonteae</taxon>
        <taxon>Eleusininae</taxon>
        <taxon>Eleusine</taxon>
    </lineage>
</organism>
<comment type="caution">
    <text evidence="1">The sequence shown here is derived from an EMBL/GenBank/DDBJ whole genome shotgun (WGS) entry which is preliminary data.</text>
</comment>
<dbReference type="AlphaFoldDB" id="A0AAV5FIP7"/>
<evidence type="ECO:0000313" key="1">
    <source>
        <dbReference type="EMBL" id="GJN34832.1"/>
    </source>
</evidence>
<dbReference type="Proteomes" id="UP001054889">
    <property type="component" value="Unassembled WGS sequence"/>
</dbReference>
<evidence type="ECO:0000313" key="2">
    <source>
        <dbReference type="Proteomes" id="UP001054889"/>
    </source>
</evidence>
<protein>
    <submittedName>
        <fullName evidence="1">Uncharacterized protein</fullName>
    </submittedName>
</protein>
<dbReference type="PANTHER" id="PTHR33115">
    <property type="entry name" value="ARM REPEAT SUPERFAMILY PROTEIN"/>
    <property type="match status" value="1"/>
</dbReference>
<reference evidence="1" key="1">
    <citation type="journal article" date="2018" name="DNA Res.">
        <title>Multiple hybrid de novo genome assembly of finger millet, an orphan allotetraploid crop.</title>
        <authorList>
            <person name="Hatakeyama M."/>
            <person name="Aluri S."/>
            <person name="Balachadran M.T."/>
            <person name="Sivarajan S.R."/>
            <person name="Patrignani A."/>
            <person name="Gruter S."/>
            <person name="Poveda L."/>
            <person name="Shimizu-Inatsugi R."/>
            <person name="Baeten J."/>
            <person name="Francoijs K.J."/>
            <person name="Nataraja K.N."/>
            <person name="Reddy Y.A.N."/>
            <person name="Phadnis S."/>
            <person name="Ravikumar R.L."/>
            <person name="Schlapbach R."/>
            <person name="Sreeman S.M."/>
            <person name="Shimizu K.K."/>
        </authorList>
    </citation>
    <scope>NUCLEOTIDE SEQUENCE</scope>
</reference>
<name>A0AAV5FIP7_ELECO</name>
<reference evidence="1" key="2">
    <citation type="submission" date="2021-12" db="EMBL/GenBank/DDBJ databases">
        <title>Resequencing data analysis of finger millet.</title>
        <authorList>
            <person name="Hatakeyama M."/>
            <person name="Aluri S."/>
            <person name="Balachadran M.T."/>
            <person name="Sivarajan S.R."/>
            <person name="Poveda L."/>
            <person name="Shimizu-Inatsugi R."/>
            <person name="Schlapbach R."/>
            <person name="Sreeman S.M."/>
            <person name="Shimizu K.K."/>
        </authorList>
    </citation>
    <scope>NUCLEOTIDE SEQUENCE</scope>
</reference>
<accession>A0AAV5FIP7</accession>
<sequence>MVRLDSFDDSDWSEVTVINGYAMFMGYLMMGGLQCSFSGYGVSLWRLIEHDFGNADGAPNLKPALRVLYSLAVAQGLLFGYKQLHALGGKVGLAEFVADQFTGSVDKEQVSAYLEDTVAGCEKDPSFANRKNLVTYAVDLIMEARSNDGFIAGIKILGAVTTFNGGRKLLAKHLLTKSASSSHMIQRLLETLGPRSPYSSEIREKAACLVSFVAPSIHLEQYPVWIECISSLIDTFEDYSWVPEDYRRDHRLPKEYERDWLLEEYERDWLLFQPSTSVYSTTSAEGAGNIMAPLISKKQLHKDHHDVWSDIAGESMELMMRLMATPGNTGTKMRSEILLNSEEEIASTLESILECLECEVRLKRLAIETLLNLSLDTSSVTAGGSSARRFTWILLVVLILRQDQCPSTHVLRKNSDIRRLAREKLLAMLSLIEEPSAMLPLQQNDDEGNSTHMLQAVRFVLGDLTRAFLDAGNISDRVRAVKILWYLVEYYTKDDGYLKELKKAVAIVMPEVLKLLLGYISPLEDIDIESGGAMAQAVAVGASALSSDFLFMVTSNLMSCASMLAGPAFFDDSSP</sequence>